<feature type="domain" description="Rhodanese" evidence="1">
    <location>
        <begin position="27"/>
        <end position="112"/>
    </location>
</feature>
<dbReference type="SMART" id="SM00450">
    <property type="entry name" value="RHOD"/>
    <property type="match status" value="1"/>
</dbReference>
<dbReference type="Gene3D" id="3.40.250.10">
    <property type="entry name" value="Rhodanese-like domain"/>
    <property type="match status" value="1"/>
</dbReference>
<dbReference type="InterPro" id="IPR001763">
    <property type="entry name" value="Rhodanese-like_dom"/>
</dbReference>
<reference evidence="3" key="1">
    <citation type="submission" date="2016-10" db="EMBL/GenBank/DDBJ databases">
        <authorList>
            <person name="Varghese N."/>
            <person name="Submissions S."/>
        </authorList>
    </citation>
    <scope>NUCLEOTIDE SEQUENCE [LARGE SCALE GENOMIC DNA]</scope>
    <source>
        <strain evidence="3">CGMCC 1.10971</strain>
    </source>
</reference>
<dbReference type="InterPro" id="IPR050229">
    <property type="entry name" value="GlpE_sulfurtransferase"/>
</dbReference>
<evidence type="ECO:0000313" key="3">
    <source>
        <dbReference type="Proteomes" id="UP000198623"/>
    </source>
</evidence>
<evidence type="ECO:0000259" key="1">
    <source>
        <dbReference type="PROSITE" id="PS50206"/>
    </source>
</evidence>
<dbReference type="STRING" id="1045558.SAMN05216175_10221"/>
<dbReference type="CDD" id="cd00158">
    <property type="entry name" value="RHOD"/>
    <property type="match status" value="1"/>
</dbReference>
<sequence>MKITDWLSFTAVPQISAETLNTQLSEEGHNLFLLDVRSHTEWKLSHIPASHCIPVFNIDISQIPKDSRIICICLTAHRSTPIVRQLLRHGYDAYELTGGMRHWWKHHYPTNNHA</sequence>
<dbReference type="EMBL" id="FOOU01000002">
    <property type="protein sequence ID" value="SFF93564.1"/>
    <property type="molecule type" value="Genomic_DNA"/>
</dbReference>
<dbReference type="GO" id="GO:0016740">
    <property type="term" value="F:transferase activity"/>
    <property type="evidence" value="ECO:0007669"/>
    <property type="project" value="UniProtKB-KW"/>
</dbReference>
<organism evidence="2 3">
    <name type="scientific">Neptunomonas qingdaonensis</name>
    <dbReference type="NCBI Taxonomy" id="1045558"/>
    <lineage>
        <taxon>Bacteria</taxon>
        <taxon>Pseudomonadati</taxon>
        <taxon>Pseudomonadota</taxon>
        <taxon>Gammaproteobacteria</taxon>
        <taxon>Oceanospirillales</taxon>
        <taxon>Oceanospirillaceae</taxon>
        <taxon>Neptunomonas</taxon>
    </lineage>
</organism>
<name>A0A1I2MPY6_9GAMM</name>
<dbReference type="Proteomes" id="UP000198623">
    <property type="component" value="Unassembled WGS sequence"/>
</dbReference>
<dbReference type="OrthoDB" id="9814704at2"/>
<dbReference type="PROSITE" id="PS50206">
    <property type="entry name" value="RHODANESE_3"/>
    <property type="match status" value="1"/>
</dbReference>
<keyword evidence="2" id="KW-0808">Transferase</keyword>
<keyword evidence="3" id="KW-1185">Reference proteome</keyword>
<dbReference type="PANTHER" id="PTHR43031:SF16">
    <property type="entry name" value="OXIDOREDUCTASE"/>
    <property type="match status" value="1"/>
</dbReference>
<accession>A0A1I2MPY6</accession>
<dbReference type="SUPFAM" id="SSF52821">
    <property type="entry name" value="Rhodanese/Cell cycle control phosphatase"/>
    <property type="match status" value="1"/>
</dbReference>
<dbReference type="InterPro" id="IPR036873">
    <property type="entry name" value="Rhodanese-like_dom_sf"/>
</dbReference>
<proteinExistence type="predicted"/>
<gene>
    <name evidence="2" type="ORF">SAMN05216175_10221</name>
</gene>
<dbReference type="RefSeq" id="WP_090724285.1">
    <property type="nucleotide sequence ID" value="NZ_FOOU01000002.1"/>
</dbReference>
<dbReference type="PANTHER" id="PTHR43031">
    <property type="entry name" value="FAD-DEPENDENT OXIDOREDUCTASE"/>
    <property type="match status" value="1"/>
</dbReference>
<dbReference type="AlphaFoldDB" id="A0A1I2MPY6"/>
<dbReference type="Pfam" id="PF00581">
    <property type="entry name" value="Rhodanese"/>
    <property type="match status" value="1"/>
</dbReference>
<protein>
    <submittedName>
        <fullName evidence="2">Rhodanese-related sulfurtransferase</fullName>
    </submittedName>
</protein>
<evidence type="ECO:0000313" key="2">
    <source>
        <dbReference type="EMBL" id="SFF93564.1"/>
    </source>
</evidence>